<evidence type="ECO:0000313" key="2">
    <source>
        <dbReference type="Proteomes" id="UP000616151"/>
    </source>
</evidence>
<reference evidence="1" key="1">
    <citation type="submission" date="2021-01" db="EMBL/GenBank/DDBJ databases">
        <authorList>
            <person name="Sun Q."/>
        </authorList>
    </citation>
    <scope>NUCLEOTIDE SEQUENCE</scope>
    <source>
        <strain evidence="1">YIM B02566</strain>
    </source>
</reference>
<protein>
    <submittedName>
        <fullName evidence="1">VUT family protein</fullName>
    </submittedName>
</protein>
<comment type="caution">
    <text evidence="1">The sequence shown here is derived from an EMBL/GenBank/DDBJ whole genome shotgun (WGS) entry which is preliminary data.</text>
</comment>
<dbReference type="EMBL" id="JAENHL010000006">
    <property type="protein sequence ID" value="MBK1866058.1"/>
    <property type="molecule type" value="Genomic_DNA"/>
</dbReference>
<accession>A0ACC5R0B5</accession>
<evidence type="ECO:0000313" key="1">
    <source>
        <dbReference type="EMBL" id="MBK1866058.1"/>
    </source>
</evidence>
<proteinExistence type="predicted"/>
<dbReference type="Proteomes" id="UP000616151">
    <property type="component" value="Unassembled WGS sequence"/>
</dbReference>
<sequence>MWVVVYIVSIVLVNWLFVAVSPWPTVFGDLYLANLVVGFVFVLRDYGQRQVGHKILLATLVAGIITYFMVDPAIAIASITAFILSEMTDWAIYSFTRKPLQQRILISSLVAVPLDTLAFQYLANYLTPAAFSMEVLSKAVGVFIVWYLLRLRTGDAPAPAH</sequence>
<gene>
    <name evidence="1" type="ORF">JHL16_06805</name>
</gene>
<keyword evidence="2" id="KW-1185">Reference proteome</keyword>
<organism evidence="1 2">
    <name type="scientific">Taklimakanibacter albus</name>
    <dbReference type="NCBI Taxonomy" id="2800327"/>
    <lineage>
        <taxon>Bacteria</taxon>
        <taxon>Pseudomonadati</taxon>
        <taxon>Pseudomonadota</taxon>
        <taxon>Alphaproteobacteria</taxon>
        <taxon>Hyphomicrobiales</taxon>
        <taxon>Aestuariivirgaceae</taxon>
        <taxon>Taklimakanibacter</taxon>
    </lineage>
</organism>
<name>A0ACC5R0B5_9HYPH</name>